<keyword evidence="5" id="KW-1185">Reference proteome</keyword>
<sequence>MWMEELCKIPDCWFGHEVWDAMSLEVMPDSMRLLFGPFRDIL</sequence>
<dbReference type="AlphaFoldDB" id="A0A0P9S286"/>
<reference evidence="1 5" key="1">
    <citation type="submission" date="2015-07" db="EMBL/GenBank/DDBJ databases">
        <authorList>
            <person name="O'Brien H.E."/>
            <person name="Thakur S."/>
            <person name="Gong Y."/>
            <person name="Wang P.W."/>
            <person name="Guttman D.S."/>
        </authorList>
    </citation>
    <scope>NUCLEOTIDE SEQUENCE [LARGE SCALE GENOMIC DNA]</scope>
    <source>
        <strain evidence="1 5">BR1</strain>
    </source>
</reference>
<dbReference type="EMBL" id="LGLO01000013">
    <property type="protein sequence ID" value="KPC46908.1"/>
    <property type="molecule type" value="Genomic_DNA"/>
</dbReference>
<proteinExistence type="predicted"/>
<reference evidence="1 5" key="2">
    <citation type="submission" date="2015-10" db="EMBL/GenBank/DDBJ databases">
        <title>Comparative genomics and high-throughput reverse genetic screens identify a new phytobacterial MAMP and an Arabidopsis receptor required for immune elicitation.</title>
        <authorList>
            <person name="Mott G.A."/>
            <person name="Thakur S."/>
            <person name="Wang P.W."/>
            <person name="Desveaux D."/>
            <person name="Guttman D.S."/>
        </authorList>
    </citation>
    <scope>NUCLEOTIDE SEQUENCE [LARGE SCALE GENOMIC DNA]</scope>
    <source>
        <strain evidence="1 5">BR1</strain>
    </source>
</reference>
<dbReference type="EMBL" id="RBQX01000396">
    <property type="protein sequence ID" value="RMQ05135.1"/>
    <property type="molecule type" value="Genomic_DNA"/>
</dbReference>
<gene>
    <name evidence="1" type="ORF">AC496_2544</name>
    <name evidence="4" type="ORF">ALQ11_102008</name>
    <name evidence="3" type="ORF">ALQ42_101977</name>
    <name evidence="2" type="ORF">ALQ74_102214</name>
</gene>
<dbReference type="Proteomes" id="UP000279057">
    <property type="component" value="Unassembled WGS sequence"/>
</dbReference>
<dbReference type="Proteomes" id="UP000037836">
    <property type="component" value="Unassembled WGS sequence"/>
</dbReference>
<organism evidence="3 7">
    <name type="scientific">Pseudomonas savastanoi pv. glycinea</name>
    <name type="common">Pseudomonas syringae pv. glycinea</name>
    <dbReference type="NCBI Taxonomy" id="318"/>
    <lineage>
        <taxon>Bacteria</taxon>
        <taxon>Pseudomonadati</taxon>
        <taxon>Pseudomonadota</taxon>
        <taxon>Gammaproteobacteria</taxon>
        <taxon>Pseudomonadales</taxon>
        <taxon>Pseudomonadaceae</taxon>
        <taxon>Pseudomonas</taxon>
    </lineage>
</organism>
<reference evidence="6 7" key="3">
    <citation type="submission" date="2018-08" db="EMBL/GenBank/DDBJ databases">
        <title>Recombination of ecologically and evolutionarily significant loci maintains genetic cohesion in the Pseudomonas syringae species complex.</title>
        <authorList>
            <person name="Dillon M."/>
            <person name="Thakur S."/>
            <person name="Almeida R.N.D."/>
            <person name="Weir B.S."/>
            <person name="Guttman D.S."/>
        </authorList>
    </citation>
    <scope>NUCLEOTIDE SEQUENCE [LARGE SCALE GENOMIC DNA]</scope>
    <source>
        <strain evidence="4 6">ICMP 4182</strain>
        <strain evidence="2 8">ICMP 4332</strain>
        <strain evidence="3 7">ICMP 6372</strain>
    </source>
</reference>
<dbReference type="EMBL" id="RBPS01000113">
    <property type="protein sequence ID" value="RMO38327.1"/>
    <property type="molecule type" value="Genomic_DNA"/>
</dbReference>
<evidence type="ECO:0000313" key="5">
    <source>
        <dbReference type="Proteomes" id="UP000037836"/>
    </source>
</evidence>
<evidence type="ECO:0000313" key="2">
    <source>
        <dbReference type="EMBL" id="RMM66594.1"/>
    </source>
</evidence>
<evidence type="ECO:0000313" key="6">
    <source>
        <dbReference type="Proteomes" id="UP000272471"/>
    </source>
</evidence>
<evidence type="ECO:0000313" key="3">
    <source>
        <dbReference type="EMBL" id="RMO38327.1"/>
    </source>
</evidence>
<evidence type="ECO:0000313" key="8">
    <source>
        <dbReference type="Proteomes" id="UP000279057"/>
    </source>
</evidence>
<protein>
    <submittedName>
        <fullName evidence="3">Uncharacterized protein</fullName>
    </submittedName>
</protein>
<name>A0A0P9S286_PSESG</name>
<accession>A0A0P9S286</accession>
<dbReference type="Proteomes" id="UP000272471">
    <property type="component" value="Unassembled WGS sequence"/>
</dbReference>
<comment type="caution">
    <text evidence="3">The sequence shown here is derived from an EMBL/GenBank/DDBJ whole genome shotgun (WGS) entry which is preliminary data.</text>
</comment>
<evidence type="ECO:0000313" key="1">
    <source>
        <dbReference type="EMBL" id="KPC46908.1"/>
    </source>
</evidence>
<evidence type="ECO:0000313" key="7">
    <source>
        <dbReference type="Proteomes" id="UP000273536"/>
    </source>
</evidence>
<dbReference type="EMBL" id="RBOM01000080">
    <property type="protein sequence ID" value="RMM66594.1"/>
    <property type="molecule type" value="Genomic_DNA"/>
</dbReference>
<dbReference type="Proteomes" id="UP000273536">
    <property type="component" value="Unassembled WGS sequence"/>
</dbReference>
<evidence type="ECO:0000313" key="4">
    <source>
        <dbReference type="EMBL" id="RMQ05135.1"/>
    </source>
</evidence>